<dbReference type="InterPro" id="IPR042150">
    <property type="entry name" value="MmRce1-like"/>
</dbReference>
<keyword evidence="3" id="KW-0378">Hydrolase</keyword>
<feature type="transmembrane region" description="Helical" evidence="1">
    <location>
        <begin position="12"/>
        <end position="33"/>
    </location>
</feature>
<gene>
    <name evidence="3" type="ORF">GCM10020366_14130</name>
</gene>
<evidence type="ECO:0000256" key="1">
    <source>
        <dbReference type="SAM" id="Phobius"/>
    </source>
</evidence>
<dbReference type="GO" id="GO:0008237">
    <property type="term" value="F:metallopeptidase activity"/>
    <property type="evidence" value="ECO:0007669"/>
    <property type="project" value="UniProtKB-KW"/>
</dbReference>
<feature type="transmembrane region" description="Helical" evidence="1">
    <location>
        <begin position="272"/>
        <end position="291"/>
    </location>
</feature>
<proteinExistence type="predicted"/>
<keyword evidence="3" id="KW-0482">Metalloprotease</keyword>
<name>A0ABP6RRY3_9PSEU</name>
<keyword evidence="1" id="KW-0812">Transmembrane</keyword>
<dbReference type="EMBL" id="BAAAYK010000038">
    <property type="protein sequence ID" value="GAA3355159.1"/>
    <property type="molecule type" value="Genomic_DNA"/>
</dbReference>
<keyword evidence="3" id="KW-0645">Protease</keyword>
<keyword evidence="1" id="KW-0472">Membrane</keyword>
<dbReference type="PANTHER" id="PTHR35797:SF1">
    <property type="entry name" value="PROTEASE"/>
    <property type="match status" value="1"/>
</dbReference>
<evidence type="ECO:0000259" key="2">
    <source>
        <dbReference type="Pfam" id="PF02517"/>
    </source>
</evidence>
<feature type="transmembrane region" description="Helical" evidence="1">
    <location>
        <begin position="91"/>
        <end position="114"/>
    </location>
</feature>
<sequence length="315" mass="33362">MGPVGDRVDVRGVLSFLGLTYAATWALTLPMWVTGTGLTWEWAPLLLVVMMFVPALSAVVVTKWISPRPAPLRELGVTGAGGLRKWWGRALLAWLGPPVLMLLALLLGALFGVYQADWTGFSGLSEQLGVVGENAPSAPSLALIQLAQVFFLGWLNVIPAAGEEVGWRGYLTSALLPLGQPGAFLVTGVLWALWHAPLLVLGYNYPNAPVVVAFIMMGCFCSLLSALLGWLRLSSGSVWPAAIAHGFVNAAAGFGVLFSAAGSPVNNVTSGLLGWSGWIVLVLAILVLVLLGKLPVPPPDEEPGLTRGVRRLSRR</sequence>
<evidence type="ECO:0000313" key="4">
    <source>
        <dbReference type="Proteomes" id="UP001500483"/>
    </source>
</evidence>
<dbReference type="PANTHER" id="PTHR35797">
    <property type="entry name" value="PROTEASE-RELATED"/>
    <property type="match status" value="1"/>
</dbReference>
<accession>A0ABP6RRY3</accession>
<keyword evidence="4" id="KW-1185">Reference proteome</keyword>
<dbReference type="RefSeq" id="WP_425565771.1">
    <property type="nucleotide sequence ID" value="NZ_BAAAYK010000038.1"/>
</dbReference>
<evidence type="ECO:0000313" key="3">
    <source>
        <dbReference type="EMBL" id="GAA3355159.1"/>
    </source>
</evidence>
<dbReference type="InterPro" id="IPR003675">
    <property type="entry name" value="Rce1/LyrA-like_dom"/>
</dbReference>
<feature type="transmembrane region" description="Helical" evidence="1">
    <location>
        <begin position="208"/>
        <end position="231"/>
    </location>
</feature>
<feature type="transmembrane region" description="Helical" evidence="1">
    <location>
        <begin position="45"/>
        <end position="65"/>
    </location>
</feature>
<reference evidence="4" key="1">
    <citation type="journal article" date="2019" name="Int. J. Syst. Evol. Microbiol.">
        <title>The Global Catalogue of Microorganisms (GCM) 10K type strain sequencing project: providing services to taxonomists for standard genome sequencing and annotation.</title>
        <authorList>
            <consortium name="The Broad Institute Genomics Platform"/>
            <consortium name="The Broad Institute Genome Sequencing Center for Infectious Disease"/>
            <person name="Wu L."/>
            <person name="Ma J."/>
        </authorList>
    </citation>
    <scope>NUCLEOTIDE SEQUENCE [LARGE SCALE GENOMIC DNA]</scope>
    <source>
        <strain evidence="4">JCM 9687</strain>
    </source>
</reference>
<feature type="domain" description="CAAX prenyl protease 2/Lysostaphin resistance protein A-like" evidence="2">
    <location>
        <begin position="148"/>
        <end position="250"/>
    </location>
</feature>
<organism evidence="3 4">
    <name type="scientific">Saccharopolyspora gregorii</name>
    <dbReference type="NCBI Taxonomy" id="33914"/>
    <lineage>
        <taxon>Bacteria</taxon>
        <taxon>Bacillati</taxon>
        <taxon>Actinomycetota</taxon>
        <taxon>Actinomycetes</taxon>
        <taxon>Pseudonocardiales</taxon>
        <taxon>Pseudonocardiaceae</taxon>
        <taxon>Saccharopolyspora</taxon>
    </lineage>
</organism>
<dbReference type="Pfam" id="PF02517">
    <property type="entry name" value="Rce1-like"/>
    <property type="match status" value="1"/>
</dbReference>
<keyword evidence="1" id="KW-1133">Transmembrane helix</keyword>
<protein>
    <submittedName>
        <fullName evidence="3">CPBP family intramembrane metalloprotease</fullName>
    </submittedName>
</protein>
<feature type="transmembrane region" description="Helical" evidence="1">
    <location>
        <begin position="238"/>
        <end position="260"/>
    </location>
</feature>
<comment type="caution">
    <text evidence="3">The sequence shown here is derived from an EMBL/GenBank/DDBJ whole genome shotgun (WGS) entry which is preliminary data.</text>
</comment>
<dbReference type="Proteomes" id="UP001500483">
    <property type="component" value="Unassembled WGS sequence"/>
</dbReference>
<feature type="transmembrane region" description="Helical" evidence="1">
    <location>
        <begin position="174"/>
        <end position="196"/>
    </location>
</feature>